<dbReference type="AlphaFoldDB" id="A0A388T9W2"/>
<gene>
    <name evidence="7" type="primary">lptG</name>
    <name evidence="7" type="ORF">NO1_0451</name>
</gene>
<keyword evidence="2" id="KW-1003">Cell membrane</keyword>
<evidence type="ECO:0000256" key="4">
    <source>
        <dbReference type="ARBA" id="ARBA00022989"/>
    </source>
</evidence>
<reference evidence="7 8" key="1">
    <citation type="journal article" date="2019" name="ISME J.">
        <title>Genome analyses of uncultured TG2/ZB3 bacteria in 'Margulisbacteria' specifically attached to ectosymbiotic spirochetes of protists in the termite gut.</title>
        <authorList>
            <person name="Utami Y.D."/>
            <person name="Kuwahara H."/>
            <person name="Igai K."/>
            <person name="Murakami T."/>
            <person name="Sugaya K."/>
            <person name="Morikawa T."/>
            <person name="Nagura Y."/>
            <person name="Yuki M."/>
            <person name="Deevong P."/>
            <person name="Inoue T."/>
            <person name="Kihara K."/>
            <person name="Lo N."/>
            <person name="Yamada A."/>
            <person name="Ohkuma M."/>
            <person name="Hongoh Y."/>
        </authorList>
    </citation>
    <scope>NUCLEOTIDE SEQUENCE [LARGE SCALE GENOMIC DNA]</scope>
    <source>
        <strain evidence="7">NkOx7-01</strain>
    </source>
</reference>
<dbReference type="InterPro" id="IPR005495">
    <property type="entry name" value="LptG/LptF_permease"/>
</dbReference>
<feature type="transmembrane region" description="Helical" evidence="6">
    <location>
        <begin position="42"/>
        <end position="60"/>
    </location>
</feature>
<dbReference type="Pfam" id="PF03739">
    <property type="entry name" value="LptF_LptG"/>
    <property type="match status" value="1"/>
</dbReference>
<evidence type="ECO:0000256" key="3">
    <source>
        <dbReference type="ARBA" id="ARBA00022692"/>
    </source>
</evidence>
<sequence length="344" mass="38115">MVAFSVIISGGSIIPGLISEAQLYNLGFEQVLALFLLRLPRVISLTFPMATLLAALLCFSRLSSESELTAFRAGGLSLYRLIAAPLVFGLLVSLLTVFFNETVVPQAGFIEENTIIQLKDVSKGAPQIQTNVNIPMYENHRLVRIIHAREMEGNIMHQVNVIEYDQNDNVARSTRAEEAEFNVLTGWTFRRGTMHQFAGDNRAALIVDFVTQNININVQPRDISGRSKDPEQMNIGELSAYIRQQSSFGANVAKLRVQWHQKLAIPFACMIFVLLGSQMGIRPQRSGAGVGLGISVLVIFVYYVILSIFMWFGQSGFSPFLAAWLPNVLIGGYGFYGLYKKAGI</sequence>
<protein>
    <submittedName>
        <fullName evidence="7">Lipopolysaccharide transport system permease protein</fullName>
    </submittedName>
</protein>
<comment type="caution">
    <text evidence="7">The sequence shown here is derived from an EMBL/GenBank/DDBJ whole genome shotgun (WGS) entry which is preliminary data.</text>
</comment>
<dbReference type="Proteomes" id="UP000269352">
    <property type="component" value="Unassembled WGS sequence"/>
</dbReference>
<keyword evidence="3 6" id="KW-0812">Transmembrane</keyword>
<feature type="transmembrane region" description="Helical" evidence="6">
    <location>
        <begin position="263"/>
        <end position="281"/>
    </location>
</feature>
<organism evidence="7 8">
    <name type="scientific">Termititenax aidoneus</name>
    <dbReference type="NCBI Taxonomy" id="2218524"/>
    <lineage>
        <taxon>Bacteria</taxon>
        <taxon>Bacillati</taxon>
        <taxon>Candidatus Margulisiibacteriota</taxon>
        <taxon>Candidatus Termititenacia</taxon>
        <taxon>Candidatus Termititenacales</taxon>
        <taxon>Candidatus Termititenacaceae</taxon>
        <taxon>Candidatus Termititenax</taxon>
    </lineage>
</organism>
<dbReference type="GO" id="GO:0043190">
    <property type="term" value="C:ATP-binding cassette (ABC) transporter complex"/>
    <property type="evidence" value="ECO:0007669"/>
    <property type="project" value="TreeGrafter"/>
</dbReference>
<feature type="transmembrane region" description="Helical" evidence="6">
    <location>
        <begin position="318"/>
        <end position="339"/>
    </location>
</feature>
<feature type="transmembrane region" description="Helical" evidence="6">
    <location>
        <begin position="288"/>
        <end position="312"/>
    </location>
</feature>
<evidence type="ECO:0000256" key="5">
    <source>
        <dbReference type="ARBA" id="ARBA00023136"/>
    </source>
</evidence>
<evidence type="ECO:0000313" key="8">
    <source>
        <dbReference type="Proteomes" id="UP000269352"/>
    </source>
</evidence>
<dbReference type="EMBL" id="BGZN01000004">
    <property type="protein sequence ID" value="GBR72995.1"/>
    <property type="molecule type" value="Genomic_DNA"/>
</dbReference>
<evidence type="ECO:0000313" key="7">
    <source>
        <dbReference type="EMBL" id="GBR72995.1"/>
    </source>
</evidence>
<accession>A0A388T9W2</accession>
<dbReference type="GO" id="GO:0015920">
    <property type="term" value="P:lipopolysaccharide transport"/>
    <property type="evidence" value="ECO:0007669"/>
    <property type="project" value="TreeGrafter"/>
</dbReference>
<dbReference type="PANTHER" id="PTHR33529">
    <property type="entry name" value="SLR0882 PROTEIN-RELATED"/>
    <property type="match status" value="1"/>
</dbReference>
<name>A0A388T9W2_TERA1</name>
<proteinExistence type="predicted"/>
<keyword evidence="8" id="KW-1185">Reference proteome</keyword>
<comment type="subcellular location">
    <subcellularLocation>
        <location evidence="1">Cell membrane</location>
        <topology evidence="1">Multi-pass membrane protein</topology>
    </subcellularLocation>
</comment>
<evidence type="ECO:0000256" key="1">
    <source>
        <dbReference type="ARBA" id="ARBA00004651"/>
    </source>
</evidence>
<evidence type="ECO:0000256" key="6">
    <source>
        <dbReference type="SAM" id="Phobius"/>
    </source>
</evidence>
<keyword evidence="4 6" id="KW-1133">Transmembrane helix</keyword>
<keyword evidence="5 6" id="KW-0472">Membrane</keyword>
<dbReference type="PANTHER" id="PTHR33529:SF6">
    <property type="entry name" value="YJGP_YJGQ FAMILY PERMEASE"/>
    <property type="match status" value="1"/>
</dbReference>
<feature type="transmembrane region" description="Helical" evidence="6">
    <location>
        <begin position="81"/>
        <end position="99"/>
    </location>
</feature>
<evidence type="ECO:0000256" key="2">
    <source>
        <dbReference type="ARBA" id="ARBA00022475"/>
    </source>
</evidence>